<keyword evidence="6" id="KW-1185">Reference proteome</keyword>
<feature type="compositionally biased region" description="Low complexity" evidence="3">
    <location>
        <begin position="149"/>
        <end position="164"/>
    </location>
</feature>
<dbReference type="EMBL" id="JADXDR010000094">
    <property type="protein sequence ID" value="KAI7839825.1"/>
    <property type="molecule type" value="Genomic_DNA"/>
</dbReference>
<keyword evidence="1" id="KW-0677">Repeat</keyword>
<proteinExistence type="predicted"/>
<dbReference type="PANTHER" id="PTHR22904">
    <property type="entry name" value="TPR REPEAT CONTAINING PROTEIN"/>
    <property type="match status" value="1"/>
</dbReference>
<feature type="compositionally biased region" description="Low complexity" evidence="3">
    <location>
        <begin position="50"/>
        <end position="84"/>
    </location>
</feature>
<dbReference type="SUPFAM" id="SSF48452">
    <property type="entry name" value="TPR-like"/>
    <property type="match status" value="1"/>
</dbReference>
<dbReference type="Pfam" id="PF13229">
    <property type="entry name" value="Beta_helix"/>
    <property type="match status" value="1"/>
</dbReference>
<reference evidence="5" key="1">
    <citation type="submission" date="2020-11" db="EMBL/GenBank/DDBJ databases">
        <title>Chlorella ohadii genome sequencing and assembly.</title>
        <authorList>
            <person name="Murik O."/>
            <person name="Treves H."/>
            <person name="Kedem I."/>
            <person name="Shotland Y."/>
            <person name="Kaplan A."/>
        </authorList>
    </citation>
    <scope>NUCLEOTIDE SEQUENCE</scope>
    <source>
        <strain evidence="5">1</strain>
    </source>
</reference>
<dbReference type="InterPro" id="IPR039448">
    <property type="entry name" value="Beta_helix"/>
</dbReference>
<name>A0AAD5H4E2_9CHLO</name>
<organism evidence="5 6">
    <name type="scientific">Chlorella ohadii</name>
    <dbReference type="NCBI Taxonomy" id="2649997"/>
    <lineage>
        <taxon>Eukaryota</taxon>
        <taxon>Viridiplantae</taxon>
        <taxon>Chlorophyta</taxon>
        <taxon>core chlorophytes</taxon>
        <taxon>Trebouxiophyceae</taxon>
        <taxon>Chlorellales</taxon>
        <taxon>Chlorellaceae</taxon>
        <taxon>Chlorella clade</taxon>
        <taxon>Chlorella</taxon>
    </lineage>
</organism>
<dbReference type="InterPro" id="IPR011050">
    <property type="entry name" value="Pectin_lyase_fold/virulence"/>
</dbReference>
<dbReference type="AlphaFoldDB" id="A0AAD5H4E2"/>
<dbReference type="InterPro" id="IPR011990">
    <property type="entry name" value="TPR-like_helical_dom_sf"/>
</dbReference>
<feature type="region of interest" description="Disordered" evidence="3">
    <location>
        <begin position="1"/>
        <end position="23"/>
    </location>
</feature>
<evidence type="ECO:0000256" key="3">
    <source>
        <dbReference type="SAM" id="MobiDB-lite"/>
    </source>
</evidence>
<evidence type="ECO:0000313" key="5">
    <source>
        <dbReference type="EMBL" id="KAI7839825.1"/>
    </source>
</evidence>
<feature type="compositionally biased region" description="Low complexity" evidence="3">
    <location>
        <begin position="115"/>
        <end position="128"/>
    </location>
</feature>
<evidence type="ECO:0000256" key="2">
    <source>
        <dbReference type="ARBA" id="ARBA00022803"/>
    </source>
</evidence>
<keyword evidence="2" id="KW-0802">TPR repeat</keyword>
<dbReference type="Proteomes" id="UP001205105">
    <property type="component" value="Unassembled WGS sequence"/>
</dbReference>
<protein>
    <recommendedName>
        <fullName evidence="4">Right handed beta helix domain-containing protein</fullName>
    </recommendedName>
</protein>
<evidence type="ECO:0000256" key="1">
    <source>
        <dbReference type="ARBA" id="ARBA00022737"/>
    </source>
</evidence>
<feature type="compositionally biased region" description="Basic and acidic residues" evidence="3">
    <location>
        <begin position="38"/>
        <end position="47"/>
    </location>
</feature>
<feature type="region of interest" description="Disordered" evidence="3">
    <location>
        <begin position="97"/>
        <end position="137"/>
    </location>
</feature>
<feature type="region of interest" description="Disordered" evidence="3">
    <location>
        <begin position="149"/>
        <end position="204"/>
    </location>
</feature>
<dbReference type="SMART" id="SM00028">
    <property type="entry name" value="TPR"/>
    <property type="match status" value="3"/>
</dbReference>
<accession>A0AAD5H4E2</accession>
<evidence type="ECO:0000313" key="6">
    <source>
        <dbReference type="Proteomes" id="UP001205105"/>
    </source>
</evidence>
<dbReference type="GO" id="GO:0051879">
    <property type="term" value="F:Hsp90 protein binding"/>
    <property type="evidence" value="ECO:0007669"/>
    <property type="project" value="TreeGrafter"/>
</dbReference>
<gene>
    <name evidence="5" type="ORF">COHA_006446</name>
</gene>
<feature type="domain" description="Right handed beta helix" evidence="4">
    <location>
        <begin position="582"/>
        <end position="717"/>
    </location>
</feature>
<comment type="caution">
    <text evidence="5">The sequence shown here is derived from an EMBL/GenBank/DDBJ whole genome shotgun (WGS) entry which is preliminary data.</text>
</comment>
<feature type="compositionally biased region" description="Acidic residues" evidence="3">
    <location>
        <begin position="173"/>
        <end position="183"/>
    </location>
</feature>
<dbReference type="PANTHER" id="PTHR22904:SF523">
    <property type="entry name" value="STRESS-INDUCED-PHOSPHOPROTEIN 1"/>
    <property type="match status" value="1"/>
</dbReference>
<feature type="region of interest" description="Disordered" evidence="3">
    <location>
        <begin position="38"/>
        <end position="84"/>
    </location>
</feature>
<evidence type="ECO:0000259" key="4">
    <source>
        <dbReference type="Pfam" id="PF13229"/>
    </source>
</evidence>
<dbReference type="Gene3D" id="2.160.20.10">
    <property type="entry name" value="Single-stranded right-handed beta-helix, Pectin lyase-like"/>
    <property type="match status" value="1"/>
</dbReference>
<dbReference type="InterPro" id="IPR012334">
    <property type="entry name" value="Pectin_lyas_fold"/>
</dbReference>
<dbReference type="InterPro" id="IPR019734">
    <property type="entry name" value="TPR_rpt"/>
</dbReference>
<dbReference type="SUPFAM" id="SSF51126">
    <property type="entry name" value="Pectin lyase-like"/>
    <property type="match status" value="1"/>
</dbReference>
<sequence length="792" mass="80377">MSGAKLQSAPPLPPGCEGAGKPHVDELFEHRWRKAHEVRALERESRHAKSQASSQCGSGASSRSASPGKARPSGAASGAAGVATAPADALAAVSLADGGGRAGQGKEAATAAVGQQQQEGQQPVLRQQEIVDDDEVESAVGGCCPSECSAATPAASGASQQTAGQAGGAEGLPGEEEEDDETEPEIKLVWDSSSRRPGAAGGMPAVSADALGPAAAAAAQLKEQGNQLLKKGDCVAAVKCYTQALAALRAAGQQGSGAAGQASEAAAGAGATAAAGASPAAAPAAAAPGPEVQLEATLHSNRAHALLRLRRTEEAAADALRAHRLLPSWPKPLHRLAQSQVALGRWEEAVATCKKGHALSSQSSEGRSEFTPLWDAVAVAAARAGSLAGYDGMQLEVRSAGEDAWLCQAAPHVPELDGPEEEDVHGVVTTLPALPDRAGAGSAAGGSAGSSGSAAVAHSGALVARSAGHAAAAAVDPLVAWDYRQVAAAAAAARRRTSFRSVKEAVTAARDGDRIVLRRGIHNGMGECITLDKRLLIEGEGQLGEASIDQRANVPTFRVLRGGVVLRNLDLDHTGFREALLGCNIKCSGDDAINISGDAAPTFVRCAVTGKKVGLHAYGSSAPRLEACAIEKCGAQGVRAQESATPALLGCMIAECEEDAIVAMDSTRLMLHSCLVKGCKGPGVDLSDSARATITGGTIASCVGGLWAWDRSRAVLSGATVAGGPSHALLVDGTAAVEAQGCTIQGLVHATDSAWQGILHPSNRLLDPECPTDFPPEEGPFVFEPNRYTRKQ</sequence>
<dbReference type="Gene3D" id="1.25.40.10">
    <property type="entry name" value="Tetratricopeptide repeat domain"/>
    <property type="match status" value="1"/>
</dbReference>